<dbReference type="Pfam" id="PF04316">
    <property type="entry name" value="FlgM"/>
    <property type="match status" value="1"/>
</dbReference>
<keyword evidence="11" id="KW-0969">Cilium</keyword>
<keyword evidence="11" id="KW-0966">Cell projection</keyword>
<reference evidence="11 12" key="2">
    <citation type="submission" date="2020-08" db="EMBL/GenBank/DDBJ databases">
        <title>The Agave Microbiome: Exploring the role of microbial communities in plant adaptations to desert environments.</title>
        <authorList>
            <person name="Partida-Martinez L.P."/>
        </authorList>
    </citation>
    <scope>NUCLEOTIDE SEQUENCE [LARGE SCALE GENOMIC DNA]</scope>
    <source>
        <strain evidence="11 12">AS3.13</strain>
    </source>
</reference>
<comment type="caution">
    <text evidence="11">The sequence shown here is derived from an EMBL/GenBank/DDBJ whole genome shotgun (WGS) entry which is preliminary data.</text>
</comment>
<dbReference type="SUPFAM" id="SSF101498">
    <property type="entry name" value="Anti-sigma factor FlgM"/>
    <property type="match status" value="1"/>
</dbReference>
<dbReference type="AlphaFoldDB" id="A0A7X0JBT4"/>
<gene>
    <name evidence="11" type="ORF">F4693_001703</name>
    <name evidence="10" type="ORF">FHS97_002265</name>
</gene>
<accession>A0A7X0JBT4</accession>
<name>A0A7X0JBT4_9SPHN</name>
<reference evidence="10 13" key="1">
    <citation type="submission" date="2020-08" db="EMBL/GenBank/DDBJ databases">
        <title>Genomic Encyclopedia of Type Strains, Phase IV (KMG-IV): sequencing the most valuable type-strain genomes for metagenomic binning, comparative biology and taxonomic classification.</title>
        <authorList>
            <person name="Goeker M."/>
        </authorList>
    </citation>
    <scope>NUCLEOTIDE SEQUENCE [LARGE SCALE GENOMIC DNA]</scope>
    <source>
        <strain evidence="10 13">DSM 101535</strain>
    </source>
</reference>
<dbReference type="InterPro" id="IPR035890">
    <property type="entry name" value="Anti-sigma-28_factor_FlgM_sf"/>
</dbReference>
<evidence type="ECO:0000256" key="8">
    <source>
        <dbReference type="ARBA" id="ARBA00030117"/>
    </source>
</evidence>
<evidence type="ECO:0000256" key="6">
    <source>
        <dbReference type="ARBA" id="ARBA00023163"/>
    </source>
</evidence>
<keyword evidence="3" id="KW-0678">Repressor</keyword>
<evidence type="ECO:0000256" key="2">
    <source>
        <dbReference type="ARBA" id="ARBA00017823"/>
    </source>
</evidence>
<comment type="function">
    <text evidence="7">Responsible for the coupling of flagellin expression to flagellar assembly by preventing expression of the flagellin genes when a component of the middle class of proteins is defective. It negatively regulates flagellar genes by inhibiting the activity of FliA by directly binding to FliA.</text>
</comment>
<evidence type="ECO:0000256" key="1">
    <source>
        <dbReference type="ARBA" id="ARBA00005322"/>
    </source>
</evidence>
<evidence type="ECO:0000259" key="9">
    <source>
        <dbReference type="Pfam" id="PF04316"/>
    </source>
</evidence>
<evidence type="ECO:0000256" key="4">
    <source>
        <dbReference type="ARBA" id="ARBA00022795"/>
    </source>
</evidence>
<evidence type="ECO:0000313" key="10">
    <source>
        <dbReference type="EMBL" id="MBB5726325.1"/>
    </source>
</evidence>
<proteinExistence type="inferred from homology"/>
<evidence type="ECO:0000313" key="13">
    <source>
        <dbReference type="Proteomes" id="UP000560131"/>
    </source>
</evidence>
<keyword evidence="4" id="KW-1005">Bacterial flagellum biogenesis</keyword>
<dbReference type="GO" id="GO:0045892">
    <property type="term" value="P:negative regulation of DNA-templated transcription"/>
    <property type="evidence" value="ECO:0007669"/>
    <property type="project" value="InterPro"/>
</dbReference>
<keyword evidence="13" id="KW-1185">Reference proteome</keyword>
<evidence type="ECO:0000313" key="11">
    <source>
        <dbReference type="EMBL" id="MBB6504726.1"/>
    </source>
</evidence>
<organism evidence="11 12">
    <name type="scientific">Sphingomonas endophytica</name>
    <dbReference type="NCBI Taxonomy" id="869719"/>
    <lineage>
        <taxon>Bacteria</taxon>
        <taxon>Pseudomonadati</taxon>
        <taxon>Pseudomonadota</taxon>
        <taxon>Alphaproteobacteria</taxon>
        <taxon>Sphingomonadales</taxon>
        <taxon>Sphingomonadaceae</taxon>
        <taxon>Sphingomonas</taxon>
    </lineage>
</organism>
<keyword evidence="5" id="KW-0805">Transcription regulation</keyword>
<reference evidence="11 12" key="3">
    <citation type="submission" date="2020-08" db="EMBL/GenBank/DDBJ databases">
        <authorList>
            <person name="Partida-Martinez L."/>
            <person name="Huntemann M."/>
            <person name="Clum A."/>
            <person name="Wang J."/>
            <person name="Palaniappan K."/>
            <person name="Ritter S."/>
            <person name="Chen I.-M."/>
            <person name="Stamatis D."/>
            <person name="Reddy T."/>
            <person name="O'Malley R."/>
            <person name="Daum C."/>
            <person name="Shapiro N."/>
            <person name="Ivanova N."/>
            <person name="Kyrpides N."/>
            <person name="Woyke T."/>
        </authorList>
    </citation>
    <scope>NUCLEOTIDE SEQUENCE [LARGE SCALE GENOMIC DNA]</scope>
    <source>
        <strain evidence="11 12">AS3.13</strain>
    </source>
</reference>
<dbReference type="GO" id="GO:0044781">
    <property type="term" value="P:bacterial-type flagellum organization"/>
    <property type="evidence" value="ECO:0007669"/>
    <property type="project" value="UniProtKB-KW"/>
</dbReference>
<dbReference type="Proteomes" id="UP000560131">
    <property type="component" value="Unassembled WGS sequence"/>
</dbReference>
<evidence type="ECO:0000256" key="7">
    <source>
        <dbReference type="ARBA" id="ARBA00024739"/>
    </source>
</evidence>
<dbReference type="InterPro" id="IPR007412">
    <property type="entry name" value="FlgM"/>
</dbReference>
<evidence type="ECO:0000256" key="3">
    <source>
        <dbReference type="ARBA" id="ARBA00022491"/>
    </source>
</evidence>
<keyword evidence="6" id="KW-0804">Transcription</keyword>
<sequence>MVESIGSATIRTGVSSVSAVQPAAKAEPVARAASVTKQASPDAAQAPGALASAMASAPPVNADRVQEIKTALANGTFPLSPSTIADQFIALRYDWMSRNEQA</sequence>
<dbReference type="EMBL" id="JACHBT010000008">
    <property type="protein sequence ID" value="MBB6504726.1"/>
    <property type="molecule type" value="Genomic_DNA"/>
</dbReference>
<evidence type="ECO:0000256" key="5">
    <source>
        <dbReference type="ARBA" id="ARBA00023015"/>
    </source>
</evidence>
<feature type="domain" description="Anti-sigma-28 factor FlgM C-terminal" evidence="9">
    <location>
        <begin position="44"/>
        <end position="89"/>
    </location>
</feature>
<dbReference type="RefSeq" id="WP_184037355.1">
    <property type="nucleotide sequence ID" value="NZ_BAABAR010000003.1"/>
</dbReference>
<keyword evidence="11" id="KW-0282">Flagellum</keyword>
<protein>
    <recommendedName>
        <fullName evidence="2">Negative regulator of flagellin synthesis</fullName>
    </recommendedName>
    <alternativeName>
        <fullName evidence="8">Anti-sigma-28 factor</fullName>
    </alternativeName>
</protein>
<dbReference type="InterPro" id="IPR031316">
    <property type="entry name" value="FlgM_C"/>
</dbReference>
<comment type="similarity">
    <text evidence="1">Belongs to the FlgM family.</text>
</comment>
<evidence type="ECO:0000313" key="12">
    <source>
        <dbReference type="Proteomes" id="UP000522313"/>
    </source>
</evidence>
<dbReference type="NCBIfam" id="TIGR03824">
    <property type="entry name" value="FlgM_jcvi"/>
    <property type="match status" value="1"/>
</dbReference>
<dbReference type="EMBL" id="JACIJN010000007">
    <property type="protein sequence ID" value="MBB5726325.1"/>
    <property type="molecule type" value="Genomic_DNA"/>
</dbReference>
<dbReference type="Proteomes" id="UP000522313">
    <property type="component" value="Unassembled WGS sequence"/>
</dbReference>